<feature type="chain" id="PRO_5046532980" description="Secreted protein" evidence="1">
    <location>
        <begin position="30"/>
        <end position="125"/>
    </location>
</feature>
<feature type="signal peptide" evidence="1">
    <location>
        <begin position="1"/>
        <end position="29"/>
    </location>
</feature>
<dbReference type="Proteomes" id="UP001642484">
    <property type="component" value="Unassembled WGS sequence"/>
</dbReference>
<evidence type="ECO:0000313" key="2">
    <source>
        <dbReference type="EMBL" id="CAK9116029.1"/>
    </source>
</evidence>
<protein>
    <recommendedName>
        <fullName evidence="4">Secreted protein</fullName>
    </recommendedName>
</protein>
<dbReference type="EMBL" id="CAXAMN010028306">
    <property type="protein sequence ID" value="CAK9116029.1"/>
    <property type="molecule type" value="Genomic_DNA"/>
</dbReference>
<accession>A0ABP0SVA0</accession>
<keyword evidence="1" id="KW-0732">Signal</keyword>
<proteinExistence type="predicted"/>
<organism evidence="2 3">
    <name type="scientific">Durusdinium trenchii</name>
    <dbReference type="NCBI Taxonomy" id="1381693"/>
    <lineage>
        <taxon>Eukaryota</taxon>
        <taxon>Sar</taxon>
        <taxon>Alveolata</taxon>
        <taxon>Dinophyceae</taxon>
        <taxon>Suessiales</taxon>
        <taxon>Symbiodiniaceae</taxon>
        <taxon>Durusdinium</taxon>
    </lineage>
</organism>
<reference evidence="2 3" key="1">
    <citation type="submission" date="2024-02" db="EMBL/GenBank/DDBJ databases">
        <authorList>
            <person name="Chen Y."/>
            <person name="Shah S."/>
            <person name="Dougan E. K."/>
            <person name="Thang M."/>
            <person name="Chan C."/>
        </authorList>
    </citation>
    <scope>NUCLEOTIDE SEQUENCE [LARGE SCALE GENOMIC DNA]</scope>
</reference>
<name>A0ABP0SVA0_9DINO</name>
<comment type="caution">
    <text evidence="2">The sequence shown here is derived from an EMBL/GenBank/DDBJ whole genome shotgun (WGS) entry which is preliminary data.</text>
</comment>
<evidence type="ECO:0000313" key="3">
    <source>
        <dbReference type="Proteomes" id="UP001642484"/>
    </source>
</evidence>
<evidence type="ECO:0000256" key="1">
    <source>
        <dbReference type="SAM" id="SignalP"/>
    </source>
</evidence>
<sequence>MDTLAARRPWSMSALFVWSLLWRLQPTLAGSAERHPAARMQRCFTSGKLLDLTNGSIGLPNCVDSCVPPAERSVQAEGLGFCMLPIARTAAGSKAVVGSVGSRDDLDWFWMILVFRCVIVFSCYY</sequence>
<keyword evidence="3" id="KW-1185">Reference proteome</keyword>
<evidence type="ECO:0008006" key="4">
    <source>
        <dbReference type="Google" id="ProtNLM"/>
    </source>
</evidence>
<gene>
    <name evidence="2" type="ORF">CCMP2556_LOCUS53737</name>
</gene>